<gene>
    <name evidence="1" type="ORF">BCR25_05020</name>
</gene>
<dbReference type="RefSeq" id="WP_069663559.1">
    <property type="nucleotide sequence ID" value="NZ_JBHUJJ010000001.1"/>
</dbReference>
<comment type="caution">
    <text evidence="1">The sequence shown here is derived from an EMBL/GenBank/DDBJ whole genome shotgun (WGS) entry which is preliminary data.</text>
</comment>
<keyword evidence="2" id="KW-1185">Reference proteome</keyword>
<proteinExistence type="predicted"/>
<sequence length="96" mass="11101">MTNPFENILQNAEEQTELNKQAHHVPNVRKGNANLQKIEQQPKKERFNFSLYKKDRESLDQLAINYGFIKPSGEANASEFLTHIIWCLENDQPFGG</sequence>
<evidence type="ECO:0000313" key="2">
    <source>
        <dbReference type="Proteomes" id="UP000095094"/>
    </source>
</evidence>
<dbReference type="Proteomes" id="UP000095094">
    <property type="component" value="Unassembled WGS sequence"/>
</dbReference>
<dbReference type="EMBL" id="MIJY01000023">
    <property type="protein sequence ID" value="OEG12856.1"/>
    <property type="molecule type" value="Genomic_DNA"/>
</dbReference>
<protein>
    <submittedName>
        <fullName evidence="1">Uncharacterized protein</fullName>
    </submittedName>
</protein>
<accession>A0A1E5GJG2</accession>
<dbReference type="AlphaFoldDB" id="A0A1E5GJG2"/>
<evidence type="ECO:0000313" key="1">
    <source>
        <dbReference type="EMBL" id="OEG12856.1"/>
    </source>
</evidence>
<name>A0A1E5GJG2_9ENTE</name>
<reference evidence="2" key="1">
    <citation type="submission" date="2016-09" db="EMBL/GenBank/DDBJ databases">
        <authorList>
            <person name="Gulvik C.A."/>
        </authorList>
    </citation>
    <scope>NUCLEOTIDE SEQUENCE [LARGE SCALE GENOMIC DNA]</scope>
    <source>
        <strain evidence="2">LMG 8895</strain>
    </source>
</reference>
<organism evidence="1 2">
    <name type="scientific">Enterococcus termitis</name>
    <dbReference type="NCBI Taxonomy" id="332950"/>
    <lineage>
        <taxon>Bacteria</taxon>
        <taxon>Bacillati</taxon>
        <taxon>Bacillota</taxon>
        <taxon>Bacilli</taxon>
        <taxon>Lactobacillales</taxon>
        <taxon>Enterococcaceae</taxon>
        <taxon>Enterococcus</taxon>
    </lineage>
</organism>